<organism evidence="4 5">
    <name type="scientific">Oryza sativa subsp. japonica</name>
    <name type="common">Rice</name>
    <dbReference type="NCBI Taxonomy" id="39947"/>
    <lineage>
        <taxon>Eukaryota</taxon>
        <taxon>Viridiplantae</taxon>
        <taxon>Streptophyta</taxon>
        <taxon>Embryophyta</taxon>
        <taxon>Tracheophyta</taxon>
        <taxon>Spermatophyta</taxon>
        <taxon>Magnoliopsida</taxon>
        <taxon>Liliopsida</taxon>
        <taxon>Poales</taxon>
        <taxon>Poaceae</taxon>
        <taxon>BOP clade</taxon>
        <taxon>Oryzoideae</taxon>
        <taxon>Oryzeae</taxon>
        <taxon>Oryzinae</taxon>
        <taxon>Oryza</taxon>
        <taxon>Oryza sativa</taxon>
    </lineage>
</organism>
<reference evidence="5" key="1">
    <citation type="journal article" date="2005" name="Nature">
        <title>The map-based sequence of the rice genome.</title>
        <authorList>
            <consortium name="International rice genome sequencing project (IRGSP)"/>
            <person name="Matsumoto T."/>
            <person name="Wu J."/>
            <person name="Kanamori H."/>
            <person name="Katayose Y."/>
            <person name="Fujisawa M."/>
            <person name="Namiki N."/>
            <person name="Mizuno H."/>
            <person name="Yamamoto K."/>
            <person name="Antonio B.A."/>
            <person name="Baba T."/>
            <person name="Sakata K."/>
            <person name="Nagamura Y."/>
            <person name="Aoki H."/>
            <person name="Arikawa K."/>
            <person name="Arita K."/>
            <person name="Bito T."/>
            <person name="Chiden Y."/>
            <person name="Fujitsuka N."/>
            <person name="Fukunaka R."/>
            <person name="Hamada M."/>
            <person name="Harada C."/>
            <person name="Hayashi A."/>
            <person name="Hijishita S."/>
            <person name="Honda M."/>
            <person name="Hosokawa S."/>
            <person name="Ichikawa Y."/>
            <person name="Idonuma A."/>
            <person name="Iijima M."/>
            <person name="Ikeda M."/>
            <person name="Ikeno M."/>
            <person name="Ito K."/>
            <person name="Ito S."/>
            <person name="Ito T."/>
            <person name="Ito Y."/>
            <person name="Ito Y."/>
            <person name="Iwabuchi A."/>
            <person name="Kamiya K."/>
            <person name="Karasawa W."/>
            <person name="Kurita K."/>
            <person name="Katagiri S."/>
            <person name="Kikuta A."/>
            <person name="Kobayashi H."/>
            <person name="Kobayashi N."/>
            <person name="Machita K."/>
            <person name="Maehara T."/>
            <person name="Masukawa M."/>
            <person name="Mizubayashi T."/>
            <person name="Mukai Y."/>
            <person name="Nagasaki H."/>
            <person name="Nagata Y."/>
            <person name="Naito S."/>
            <person name="Nakashima M."/>
            <person name="Nakama Y."/>
            <person name="Nakamichi Y."/>
            <person name="Nakamura M."/>
            <person name="Meguro A."/>
            <person name="Negishi M."/>
            <person name="Ohta I."/>
            <person name="Ohta T."/>
            <person name="Okamoto M."/>
            <person name="Ono N."/>
            <person name="Saji S."/>
            <person name="Sakaguchi M."/>
            <person name="Sakai K."/>
            <person name="Shibata M."/>
            <person name="Shimokawa T."/>
            <person name="Song J."/>
            <person name="Takazaki Y."/>
            <person name="Terasawa K."/>
            <person name="Tsugane M."/>
            <person name="Tsuji K."/>
            <person name="Ueda S."/>
            <person name="Waki K."/>
            <person name="Yamagata H."/>
            <person name="Yamamoto M."/>
            <person name="Yamamoto S."/>
            <person name="Yamane H."/>
            <person name="Yoshiki S."/>
            <person name="Yoshihara R."/>
            <person name="Yukawa K."/>
            <person name="Zhong H."/>
            <person name="Yano M."/>
            <person name="Yuan Q."/>
            <person name="Ouyang S."/>
            <person name="Liu J."/>
            <person name="Jones K.M."/>
            <person name="Gansberger K."/>
            <person name="Moffat K."/>
            <person name="Hill J."/>
            <person name="Bera J."/>
            <person name="Fadrosh D."/>
            <person name="Jin S."/>
            <person name="Johri S."/>
            <person name="Kim M."/>
            <person name="Overton L."/>
            <person name="Reardon M."/>
            <person name="Tsitrin T."/>
            <person name="Vuong H."/>
            <person name="Weaver B."/>
            <person name="Ciecko A."/>
            <person name="Tallon L."/>
            <person name="Jackson J."/>
            <person name="Pai G."/>
            <person name="Aken S.V."/>
            <person name="Utterback T."/>
            <person name="Reidmuller S."/>
            <person name="Feldblyum T."/>
            <person name="Hsiao J."/>
            <person name="Zismann V."/>
            <person name="Iobst S."/>
            <person name="de Vazeille A.R."/>
            <person name="Buell C.R."/>
            <person name="Ying K."/>
            <person name="Li Y."/>
            <person name="Lu T."/>
            <person name="Huang Y."/>
            <person name="Zhao Q."/>
            <person name="Feng Q."/>
            <person name="Zhang L."/>
            <person name="Zhu J."/>
            <person name="Weng Q."/>
            <person name="Mu J."/>
            <person name="Lu Y."/>
            <person name="Fan D."/>
            <person name="Liu Y."/>
            <person name="Guan J."/>
            <person name="Zhang Y."/>
            <person name="Yu S."/>
            <person name="Liu X."/>
            <person name="Zhang Y."/>
            <person name="Hong G."/>
            <person name="Han B."/>
            <person name="Choisne N."/>
            <person name="Demange N."/>
            <person name="Orjeda G."/>
            <person name="Samain S."/>
            <person name="Cattolico L."/>
            <person name="Pelletier E."/>
            <person name="Couloux A."/>
            <person name="Segurens B."/>
            <person name="Wincker P."/>
            <person name="D'Hont A."/>
            <person name="Scarpelli C."/>
            <person name="Weissenbach J."/>
            <person name="Salanoubat M."/>
            <person name="Quetier F."/>
            <person name="Yu Y."/>
            <person name="Kim H.R."/>
            <person name="Rambo T."/>
            <person name="Currie J."/>
            <person name="Collura K."/>
            <person name="Luo M."/>
            <person name="Yang T."/>
            <person name="Ammiraju J.S.S."/>
            <person name="Engler F."/>
            <person name="Soderlund C."/>
            <person name="Wing R.A."/>
            <person name="Palmer L.E."/>
            <person name="de la Bastide M."/>
            <person name="Spiegel L."/>
            <person name="Nascimento L."/>
            <person name="Zutavern T."/>
            <person name="O'Shaughnessy A."/>
            <person name="Dike S."/>
            <person name="Dedhia N."/>
            <person name="Preston R."/>
            <person name="Balija V."/>
            <person name="McCombie W.R."/>
            <person name="Chow T."/>
            <person name="Chen H."/>
            <person name="Chung M."/>
            <person name="Chen C."/>
            <person name="Shaw J."/>
            <person name="Wu H."/>
            <person name="Hsiao K."/>
            <person name="Chao Y."/>
            <person name="Chu M."/>
            <person name="Cheng C."/>
            <person name="Hour A."/>
            <person name="Lee P."/>
            <person name="Lin S."/>
            <person name="Lin Y."/>
            <person name="Liou J."/>
            <person name="Liu S."/>
            <person name="Hsing Y."/>
            <person name="Raghuvanshi S."/>
            <person name="Mohanty A."/>
            <person name="Bharti A.K."/>
            <person name="Gaur A."/>
            <person name="Gupta V."/>
            <person name="Kumar D."/>
            <person name="Ravi V."/>
            <person name="Vij S."/>
            <person name="Kapur A."/>
            <person name="Khurana P."/>
            <person name="Khurana P."/>
            <person name="Khurana J.P."/>
            <person name="Tyagi A.K."/>
            <person name="Gaikwad K."/>
            <person name="Singh A."/>
            <person name="Dalal V."/>
            <person name="Srivastava S."/>
            <person name="Dixit A."/>
            <person name="Pal A.K."/>
            <person name="Ghazi I.A."/>
            <person name="Yadav M."/>
            <person name="Pandit A."/>
            <person name="Bhargava A."/>
            <person name="Sureshbabu K."/>
            <person name="Batra K."/>
            <person name="Sharma T.R."/>
            <person name="Mohapatra T."/>
            <person name="Singh N.K."/>
            <person name="Messing J."/>
            <person name="Nelson A.B."/>
            <person name="Fuks G."/>
            <person name="Kavchok S."/>
            <person name="Keizer G."/>
            <person name="Linton E."/>
            <person name="Llaca V."/>
            <person name="Song R."/>
            <person name="Tanyolac B."/>
            <person name="Young S."/>
            <person name="Ho-Il K."/>
            <person name="Hahn J.H."/>
            <person name="Sangsakoo G."/>
            <person name="Vanavichit A."/>
            <person name="de Mattos Luiz.A.T."/>
            <person name="Zimmer P.D."/>
            <person name="Malone G."/>
            <person name="Dellagostin O."/>
            <person name="de Oliveira A.C."/>
            <person name="Bevan M."/>
            <person name="Bancroft I."/>
            <person name="Minx P."/>
            <person name="Cordum H."/>
            <person name="Wilson R."/>
            <person name="Cheng Z."/>
            <person name="Jin W."/>
            <person name="Jiang J."/>
            <person name="Leong S.A."/>
            <person name="Iwama H."/>
            <person name="Gojobori T."/>
            <person name="Itoh T."/>
            <person name="Niimura Y."/>
            <person name="Fujii Y."/>
            <person name="Habara T."/>
            <person name="Sakai H."/>
            <person name="Sato Y."/>
            <person name="Wilson G."/>
            <person name="Kumar K."/>
            <person name="McCouch S."/>
            <person name="Juretic N."/>
            <person name="Hoen D."/>
            <person name="Wright S."/>
            <person name="Bruskiewich R."/>
            <person name="Bureau T."/>
            <person name="Miyao A."/>
            <person name="Hirochika H."/>
            <person name="Nishikawa T."/>
            <person name="Kadowaki K."/>
            <person name="Sugiura M."/>
            <person name="Burr B."/>
            <person name="Sasaki T."/>
        </authorList>
    </citation>
    <scope>NUCLEOTIDE SEQUENCE [LARGE SCALE GENOMIC DNA]</scope>
    <source>
        <strain evidence="5">cv. Nipponbare</strain>
    </source>
</reference>
<gene>
    <name evidence="4" type="primary">OSJNBb0003A12.7</name>
</gene>
<dbReference type="InterPro" id="IPR043502">
    <property type="entry name" value="DNA/RNA_pol_sf"/>
</dbReference>
<evidence type="ECO:0000256" key="1">
    <source>
        <dbReference type="ARBA" id="ARBA00022750"/>
    </source>
</evidence>
<evidence type="ECO:0000259" key="3">
    <source>
        <dbReference type="PROSITE" id="PS50994"/>
    </source>
</evidence>
<dbReference type="GO" id="GO:0003676">
    <property type="term" value="F:nucleic acid binding"/>
    <property type="evidence" value="ECO:0007669"/>
    <property type="project" value="InterPro"/>
</dbReference>
<dbReference type="InterPro" id="IPR054722">
    <property type="entry name" value="PolX-like_BBD"/>
</dbReference>
<accession>Q7X7W1</accession>
<dbReference type="CDD" id="cd09272">
    <property type="entry name" value="RNase_HI_RT_Ty1"/>
    <property type="match status" value="1"/>
</dbReference>
<reference evidence="5" key="2">
    <citation type="journal article" date="2008" name="Nucleic Acids Res.">
        <title>The rice annotation project database (RAP-DB): 2008 update.</title>
        <authorList>
            <consortium name="The rice annotation project (RAP)"/>
        </authorList>
    </citation>
    <scope>GENOME REANNOTATION</scope>
    <source>
        <strain evidence="5">cv. Nipponbare</strain>
    </source>
</reference>
<protein>
    <submittedName>
        <fullName evidence="4">OSJNBb0003A12.7 protein</fullName>
    </submittedName>
</protein>
<dbReference type="PROSITE" id="PS50994">
    <property type="entry name" value="INTEGRASE"/>
    <property type="match status" value="1"/>
</dbReference>
<dbReference type="GO" id="GO:0004190">
    <property type="term" value="F:aspartic-type endopeptidase activity"/>
    <property type="evidence" value="ECO:0007669"/>
    <property type="project" value="UniProtKB-KW"/>
</dbReference>
<dbReference type="EMBL" id="AL731620">
    <property type="protein sequence ID" value="CAE02520.2"/>
    <property type="molecule type" value="Genomic_DNA"/>
</dbReference>
<dbReference type="Pfam" id="PF25597">
    <property type="entry name" value="SH3_retrovirus"/>
    <property type="match status" value="1"/>
</dbReference>
<evidence type="ECO:0000313" key="4">
    <source>
        <dbReference type="EMBL" id="CAE02520.2"/>
    </source>
</evidence>
<keyword evidence="1" id="KW-0378">Hydrolase</keyword>
<dbReference type="AlphaFoldDB" id="Q7X7W1"/>
<dbReference type="SUPFAM" id="SSF53098">
    <property type="entry name" value="Ribonuclease H-like"/>
    <property type="match status" value="1"/>
</dbReference>
<feature type="domain" description="Integrase catalytic" evidence="3">
    <location>
        <begin position="309"/>
        <end position="406"/>
    </location>
</feature>
<dbReference type="GO" id="GO:0015074">
    <property type="term" value="P:DNA integration"/>
    <property type="evidence" value="ECO:0007669"/>
    <property type="project" value="InterPro"/>
</dbReference>
<dbReference type="Pfam" id="PF07727">
    <property type="entry name" value="RVT_2"/>
    <property type="match status" value="1"/>
</dbReference>
<dbReference type="Pfam" id="PF22936">
    <property type="entry name" value="Pol_BBD"/>
    <property type="match status" value="1"/>
</dbReference>
<dbReference type="Proteomes" id="UP000000763">
    <property type="component" value="Chromosome 4"/>
</dbReference>
<dbReference type="SUPFAM" id="SSF56672">
    <property type="entry name" value="DNA/RNA polymerases"/>
    <property type="match status" value="1"/>
</dbReference>
<evidence type="ECO:0000256" key="2">
    <source>
        <dbReference type="SAM" id="MobiDB-lite"/>
    </source>
</evidence>
<evidence type="ECO:0000313" key="5">
    <source>
        <dbReference type="Proteomes" id="UP000000763"/>
    </source>
</evidence>
<dbReference type="InterPro" id="IPR013103">
    <property type="entry name" value="RVT_2"/>
</dbReference>
<keyword evidence="1" id="KW-0645">Protease</keyword>
<dbReference type="PANTHER" id="PTHR11439">
    <property type="entry name" value="GAG-POL-RELATED RETROTRANSPOSON"/>
    <property type="match status" value="1"/>
</dbReference>
<dbReference type="InterPro" id="IPR036397">
    <property type="entry name" value="RNaseH_sf"/>
</dbReference>
<dbReference type="InterPro" id="IPR012337">
    <property type="entry name" value="RNaseH-like_sf"/>
</dbReference>
<feature type="region of interest" description="Disordered" evidence="2">
    <location>
        <begin position="487"/>
        <end position="543"/>
    </location>
</feature>
<dbReference type="PANTHER" id="PTHR11439:SF515">
    <property type="entry name" value="GAG-POL POLYPROTEIN"/>
    <property type="match status" value="1"/>
</dbReference>
<dbReference type="Gene3D" id="3.30.420.10">
    <property type="entry name" value="Ribonuclease H-like superfamily/Ribonuclease H"/>
    <property type="match status" value="1"/>
</dbReference>
<name>Q7X7W1_ORYSJ</name>
<proteinExistence type="predicted"/>
<keyword evidence="1" id="KW-0064">Aspartyl protease</keyword>
<dbReference type="InterPro" id="IPR001584">
    <property type="entry name" value="Integrase_cat-core"/>
</dbReference>
<sequence length="1013" mass="112280">MVVRHVVKEVGSSANYPILTKTNYGDWALMMKVMLQARSLWEAVNTGDTDFQEDPMAMEAILRAVPPEMLSTLVVKPMAKDAWDAIKLMRVGVNRVTGRLRNAEQCKGYGGKGGQDAGKLYLTEEQWGTSKGETSQGGKGHWARECRLPKKQEAHQAKAESGDDDEEPTLLMARVCSVIEPERGGTPPPASPSSLHVEEAKVFAHLDDEKRCDYGLWYLDTGTTNHMTGSHAAFSELDMAVRSTVRFGDGSVVAIEGVGQLNEIRCHVEVHCGMMRIWDPHCKVLARIKRSANRLYKASVETETGRRLRVLQTDNGGEFTSVQFAEYCADRGMQRHFSAPHSPQQNRVVERRNQTMVATARALLKARGIPARFWGEAVTTPVYLHNRVTTKIVEGRTPDEAWHGHKPVVHFLRTFGCIVHVRDTHPNLKKLDDQGSKAYKVFDPVTGHVHASRDVVFNEAASWDWHSSEGSSATPAIEFTVEYLAEATQPGSQASGESPPHSEMVSPMPAGTLPVGMHDASRTPTFVSPPGGGSENIDNDHNDCPQRFRKLDEILGECDPPRPIMHKLVEGELHLQVLEEPVALKEAELEEPNGTWHLADLPPGHRAIGLKWVYKVKKDTQGAIAKYQARLVAKGYVQQANVDFEEVFTLVARLESIRLLVALSAEHGWVVHHMDVKSAFLNGELAEEVYVKQPPGFILASKEDKAPRTWNQKLDNNLKQHGFTHSESEHAVYVRRRGTSQLLVGAYVVDLIIAGGETREIEVFKEEMKQLFKMSDLGELTFYMGIEVHQSTAAITLHQGGYARRLLTKTRMDGCNAYTTPMETRLQLSRSSSASPEDTTEYRSIVGSLCYLVHMRPNIAFAVGYVSRFMETPTSEHMAAVKRILSYVASTLDFGCCYNRSVGPATLTGFSDSDMAGDVDTRKSTMGVLFFLGTNPSSSEAEYVAATKATCQGVRLSQLLGELSGFKPGAFKLKVDNKSAIALNILTKALGRVRFHELRTQIGVIEIKNQHKV</sequence>
<dbReference type="InterPro" id="IPR057670">
    <property type="entry name" value="SH3_retrovirus"/>
</dbReference>